<evidence type="ECO:0000256" key="1">
    <source>
        <dbReference type="SAM" id="MobiDB-lite"/>
    </source>
</evidence>
<organism evidence="3 4">
    <name type="scientific">Pseudocercospora eumusae</name>
    <dbReference type="NCBI Taxonomy" id="321146"/>
    <lineage>
        <taxon>Eukaryota</taxon>
        <taxon>Fungi</taxon>
        <taxon>Dikarya</taxon>
        <taxon>Ascomycota</taxon>
        <taxon>Pezizomycotina</taxon>
        <taxon>Dothideomycetes</taxon>
        <taxon>Dothideomycetidae</taxon>
        <taxon>Mycosphaerellales</taxon>
        <taxon>Mycosphaerellaceae</taxon>
        <taxon>Pseudocercospora</taxon>
    </lineage>
</organism>
<feature type="compositionally biased region" description="Low complexity" evidence="1">
    <location>
        <begin position="244"/>
        <end position="263"/>
    </location>
</feature>
<feature type="compositionally biased region" description="Low complexity" evidence="1">
    <location>
        <begin position="286"/>
        <end position="308"/>
    </location>
</feature>
<keyword evidence="2" id="KW-0732">Signal</keyword>
<dbReference type="Proteomes" id="UP000070133">
    <property type="component" value="Unassembled WGS sequence"/>
</dbReference>
<feature type="chain" id="PRO_5007806783" description="Carbohydrate-binding module family 19 domain-containing protein" evidence="2">
    <location>
        <begin position="22"/>
        <end position="404"/>
    </location>
</feature>
<dbReference type="AlphaFoldDB" id="A0A139HK54"/>
<name>A0A139HK54_9PEZI</name>
<feature type="signal peptide" evidence="2">
    <location>
        <begin position="1"/>
        <end position="21"/>
    </location>
</feature>
<evidence type="ECO:0000256" key="2">
    <source>
        <dbReference type="SAM" id="SignalP"/>
    </source>
</evidence>
<dbReference type="STRING" id="321146.A0A139HK54"/>
<proteinExistence type="predicted"/>
<dbReference type="Gene3D" id="2.70.50.70">
    <property type="match status" value="1"/>
</dbReference>
<keyword evidence="4" id="KW-1185">Reference proteome</keyword>
<feature type="region of interest" description="Disordered" evidence="1">
    <location>
        <begin position="286"/>
        <end position="315"/>
    </location>
</feature>
<dbReference type="PANTHER" id="PTHR36182:SF2">
    <property type="entry name" value="LYTIC POLYSACCHARIDE MONOOXYGENASE"/>
    <property type="match status" value="1"/>
</dbReference>
<feature type="compositionally biased region" description="Gly residues" evidence="1">
    <location>
        <begin position="233"/>
        <end position="243"/>
    </location>
</feature>
<dbReference type="OrthoDB" id="2342176at2759"/>
<evidence type="ECO:0008006" key="5">
    <source>
        <dbReference type="Google" id="ProtNLM"/>
    </source>
</evidence>
<feature type="region of interest" description="Disordered" evidence="1">
    <location>
        <begin position="233"/>
        <end position="263"/>
    </location>
</feature>
<gene>
    <name evidence="3" type="ORF">AC578_5401</name>
</gene>
<dbReference type="EMBL" id="LFZN01000037">
    <property type="protein sequence ID" value="KXT02786.1"/>
    <property type="molecule type" value="Genomic_DNA"/>
</dbReference>
<dbReference type="PANTHER" id="PTHR36182">
    <property type="entry name" value="PROTEIN, PUTATIVE (AFU_ORTHOLOGUE AFUA_6G10930)-RELATED"/>
    <property type="match status" value="1"/>
</dbReference>
<evidence type="ECO:0000313" key="4">
    <source>
        <dbReference type="Proteomes" id="UP000070133"/>
    </source>
</evidence>
<evidence type="ECO:0000313" key="3">
    <source>
        <dbReference type="EMBL" id="KXT02786.1"/>
    </source>
</evidence>
<comment type="caution">
    <text evidence="3">The sequence shown here is derived from an EMBL/GenBank/DDBJ whole genome shotgun (WGS) entry which is preliminary data.</text>
</comment>
<protein>
    <recommendedName>
        <fullName evidence="5">Carbohydrate-binding module family 19 domain-containing protein</fullName>
    </recommendedName>
</protein>
<reference evidence="3 4" key="1">
    <citation type="submission" date="2015-07" db="EMBL/GenBank/DDBJ databases">
        <title>Comparative genomics of the Sigatoka disease complex on banana suggests a link between parallel evolutionary changes in Pseudocercospora fijiensis and Pseudocercospora eumusae and increased virulence on the banana host.</title>
        <authorList>
            <person name="Chang T.-C."/>
            <person name="Salvucci A."/>
            <person name="Crous P.W."/>
            <person name="Stergiopoulos I."/>
        </authorList>
    </citation>
    <scope>NUCLEOTIDE SEQUENCE [LARGE SCALE GENOMIC DNA]</scope>
    <source>
        <strain evidence="3 4">CBS 114824</strain>
    </source>
</reference>
<sequence>MFSKTATLGLAALAFCGTSTAHMIMASPVPYGADSLNNSPLSQAAEYPCKQRSGVYDISKMNNMAVGENQTLSFTGSATHGGGTCQLAVSLDTKPTKDSVFKIIQVYEGGCPSAVDGNAGHGSNLQFSIPENFPNGQAALAWVWYNKIGNRELYMNCAPITVTGGSENKDFFNTLPNLYLVNSPVDDTCTVPDSKDVVIPVPGKFVQSLGTATATATGAGCAAAAAAQTKGVSGGAPGYGSGSGSSSMPASSSAQPTSAAGYGATGSSSASAPAYSSASSSAAAPAYTESPSSAAPPSYGPFSSPAFPQTTPAAGEGIYGPASTAASAAAPAGTGLTACSQDGFVCHGTKQFGQCANGQLVGGWRDMAAGTECQNNAIVKVKRDDMRHVHVRRHVQNSVHRHAA</sequence>
<accession>A0A139HK54</accession>